<reference evidence="1 2" key="1">
    <citation type="submission" date="2016-02" db="EMBL/GenBank/DDBJ databases">
        <title>Draft genome sequence of hydrocarbon degrading Staphylococcus saprophyticus Strain CNV2, isolated from crude-oil contaminated soil from Noonmati Oil Refinery, Guwahati, Assam, India.</title>
        <authorList>
            <person name="Mukherjee A."/>
            <person name="Chettri B."/>
            <person name="Langpoklakpam J."/>
            <person name="Singh A.K."/>
            <person name="Chattopadhyay D.J."/>
        </authorList>
    </citation>
    <scope>NUCLEOTIDE SEQUENCE [LARGE SCALE GENOMIC DNA]</scope>
    <source>
        <strain evidence="1 2">CNV2</strain>
    </source>
</reference>
<dbReference type="RefSeq" id="WP_061855073.1">
    <property type="nucleotide sequence ID" value="NZ_LUGM01000002.1"/>
</dbReference>
<name>A0A151A6F7_9STAP</name>
<dbReference type="Proteomes" id="UP000075418">
    <property type="component" value="Unassembled WGS sequence"/>
</dbReference>
<dbReference type="InterPro" id="IPR010982">
    <property type="entry name" value="Lambda_DNA-bd_dom_sf"/>
</dbReference>
<dbReference type="AlphaFoldDB" id="A0A151A6F7"/>
<accession>A0A151A6F7</accession>
<organism evidence="1 2">
    <name type="scientific">Staphylococcus kloosii</name>
    <dbReference type="NCBI Taxonomy" id="29384"/>
    <lineage>
        <taxon>Bacteria</taxon>
        <taxon>Bacillati</taxon>
        <taxon>Bacillota</taxon>
        <taxon>Bacilli</taxon>
        <taxon>Bacillales</taxon>
        <taxon>Staphylococcaceae</taxon>
        <taxon>Staphylococcus</taxon>
    </lineage>
</organism>
<gene>
    <name evidence="1" type="ORF">A0131_09030</name>
</gene>
<dbReference type="EMBL" id="LUGM01000002">
    <property type="protein sequence ID" value="KYH14917.1"/>
    <property type="molecule type" value="Genomic_DNA"/>
</dbReference>
<proteinExistence type="predicted"/>
<evidence type="ECO:0000313" key="2">
    <source>
        <dbReference type="Proteomes" id="UP000075418"/>
    </source>
</evidence>
<dbReference type="GO" id="GO:0003677">
    <property type="term" value="F:DNA binding"/>
    <property type="evidence" value="ECO:0007669"/>
    <property type="project" value="InterPro"/>
</dbReference>
<protein>
    <submittedName>
        <fullName evidence="1">Uncharacterized protein</fullName>
    </submittedName>
</protein>
<dbReference type="SUPFAM" id="SSF47413">
    <property type="entry name" value="lambda repressor-like DNA-binding domains"/>
    <property type="match status" value="1"/>
</dbReference>
<evidence type="ECO:0000313" key="1">
    <source>
        <dbReference type="EMBL" id="KYH14917.1"/>
    </source>
</evidence>
<sequence length="67" mass="7799">MYPILLSAMKEHNITERDIAKVINIPYTTVRDRTKGKYSFTIEQAMLINKKLFPGYKSEELFQTSDA</sequence>
<comment type="caution">
    <text evidence="1">The sequence shown here is derived from an EMBL/GenBank/DDBJ whole genome shotgun (WGS) entry which is preliminary data.</text>
</comment>